<dbReference type="EMBL" id="PXXK01000037">
    <property type="protein sequence ID" value="RFN53777.1"/>
    <property type="molecule type" value="Genomic_DNA"/>
</dbReference>
<dbReference type="STRING" id="2594813.A0A395N1F4"/>
<organism evidence="2 3">
    <name type="scientific">Fusarium flagelliforme</name>
    <dbReference type="NCBI Taxonomy" id="2675880"/>
    <lineage>
        <taxon>Eukaryota</taxon>
        <taxon>Fungi</taxon>
        <taxon>Dikarya</taxon>
        <taxon>Ascomycota</taxon>
        <taxon>Pezizomycotina</taxon>
        <taxon>Sordariomycetes</taxon>
        <taxon>Hypocreomycetidae</taxon>
        <taxon>Hypocreales</taxon>
        <taxon>Nectriaceae</taxon>
        <taxon>Fusarium</taxon>
        <taxon>Fusarium incarnatum-equiseti species complex</taxon>
    </lineage>
</organism>
<dbReference type="Proteomes" id="UP000265631">
    <property type="component" value="Unassembled WGS sequence"/>
</dbReference>
<sequence length="465" mass="51695">MDERSGSALEVLFFPLRFSILRRPEQPSLRFAPNTWIQTPGYEQSASVWFSATQIRGRVALNDLYPNLDDFFVSFLGVQELTLDMQRVRQQARLPAHLPAQAEEHVNRIFVLFATSSPPWQSPPPLTTEAELPEPMKAEDAPQPNFASGMYLASSSTRAKVKTPCTAFSGLDARCGRPPGSRAVCGASLDDSTSVANVRASDDGEFTPHKFFSGLHQLFYNSFVHYLFTTHTYPAFTDDGHVVLYEEFPKIFEPDHSLKCRRRQSDVGGSSTHPSQREGSPMVDEGNDDTPPEPIAPNNIILHKAKPSRSNEVGWGTPGEIPNASGILMPNISPEAEPTTAGEESALDELKVLHSSVSSEPWMNSQSKVPNSSRTSIPSRGYLQTTDSASTPIKGLTSINHTRDSLALMVNRNLTYVRHREYDPDDLTPELAEVITYQALFIPRWKLTPLRSRRAPCSTTPYYML</sequence>
<gene>
    <name evidence="2" type="ORF">FIE12Z_1949</name>
</gene>
<comment type="caution">
    <text evidence="2">The sequence shown here is derived from an EMBL/GenBank/DDBJ whole genome shotgun (WGS) entry which is preliminary data.</text>
</comment>
<keyword evidence="3" id="KW-1185">Reference proteome</keyword>
<feature type="region of interest" description="Disordered" evidence="1">
    <location>
        <begin position="358"/>
        <end position="389"/>
    </location>
</feature>
<proteinExistence type="predicted"/>
<feature type="compositionally biased region" description="Polar residues" evidence="1">
    <location>
        <begin position="267"/>
        <end position="278"/>
    </location>
</feature>
<evidence type="ECO:0000313" key="2">
    <source>
        <dbReference type="EMBL" id="RFN53777.1"/>
    </source>
</evidence>
<evidence type="ECO:0000256" key="1">
    <source>
        <dbReference type="SAM" id="MobiDB-lite"/>
    </source>
</evidence>
<dbReference type="AlphaFoldDB" id="A0A395N1F4"/>
<reference evidence="2 3" key="1">
    <citation type="journal article" date="2018" name="PLoS Pathog.">
        <title>Evolution of structural diversity of trichothecenes, a family of toxins produced by plant pathogenic and entomopathogenic fungi.</title>
        <authorList>
            <person name="Proctor R.H."/>
            <person name="McCormick S.P."/>
            <person name="Kim H.S."/>
            <person name="Cardoza R.E."/>
            <person name="Stanley A.M."/>
            <person name="Lindo L."/>
            <person name="Kelly A."/>
            <person name="Brown D.W."/>
            <person name="Lee T."/>
            <person name="Vaughan M.M."/>
            <person name="Alexander N.J."/>
            <person name="Busman M."/>
            <person name="Gutierrez S."/>
        </authorList>
    </citation>
    <scope>NUCLEOTIDE SEQUENCE [LARGE SCALE GENOMIC DNA]</scope>
    <source>
        <strain evidence="2 3">NRRL 13405</strain>
    </source>
</reference>
<evidence type="ECO:0000313" key="3">
    <source>
        <dbReference type="Proteomes" id="UP000265631"/>
    </source>
</evidence>
<name>A0A395N1F4_9HYPO</name>
<protein>
    <submittedName>
        <fullName evidence="2">Uncharacterized protein</fullName>
    </submittedName>
</protein>
<accession>A0A395N1F4</accession>
<feature type="region of interest" description="Disordered" evidence="1">
    <location>
        <begin position="259"/>
        <end position="298"/>
    </location>
</feature>